<dbReference type="AlphaFoldDB" id="A0A804QNK6"/>
<protein>
    <submittedName>
        <fullName evidence="1">Uncharacterized protein</fullName>
    </submittedName>
</protein>
<evidence type="ECO:0000313" key="1">
    <source>
        <dbReference type="EnsemblPlants" id="Zm00001eb345010_P001"/>
    </source>
</evidence>
<reference evidence="1" key="2">
    <citation type="submission" date="2019-07" db="EMBL/GenBank/DDBJ databases">
        <authorList>
            <person name="Seetharam A."/>
            <person name="Woodhouse M."/>
            <person name="Cannon E."/>
        </authorList>
    </citation>
    <scope>NUCLEOTIDE SEQUENCE [LARGE SCALE GENOMIC DNA]</scope>
    <source>
        <strain evidence="1">cv. B73</strain>
    </source>
</reference>
<keyword evidence="2" id="KW-1185">Reference proteome</keyword>
<proteinExistence type="predicted"/>
<reference evidence="2" key="1">
    <citation type="journal article" date="2009" name="Science">
        <title>The B73 maize genome: complexity, diversity, and dynamics.</title>
        <authorList>
            <person name="Schnable P.S."/>
            <person name="Ware D."/>
            <person name="Fulton R.S."/>
            <person name="Stein J.C."/>
            <person name="Wei F."/>
            <person name="Pasternak S."/>
            <person name="Liang C."/>
            <person name="Zhang J."/>
            <person name="Fulton L."/>
            <person name="Graves T.A."/>
            <person name="Minx P."/>
            <person name="Reily A.D."/>
            <person name="Courtney L."/>
            <person name="Kruchowski S.S."/>
            <person name="Tomlinson C."/>
            <person name="Strong C."/>
            <person name="Delehaunty K."/>
            <person name="Fronick C."/>
            <person name="Courtney B."/>
            <person name="Rock S.M."/>
            <person name="Belter E."/>
            <person name="Du F."/>
            <person name="Kim K."/>
            <person name="Abbott R.M."/>
            <person name="Cotton M."/>
            <person name="Levy A."/>
            <person name="Marchetto P."/>
            <person name="Ochoa K."/>
            <person name="Jackson S.M."/>
            <person name="Gillam B."/>
            <person name="Chen W."/>
            <person name="Yan L."/>
            <person name="Higginbotham J."/>
            <person name="Cardenas M."/>
            <person name="Waligorski J."/>
            <person name="Applebaum E."/>
            <person name="Phelps L."/>
            <person name="Falcone J."/>
            <person name="Kanchi K."/>
            <person name="Thane T."/>
            <person name="Scimone A."/>
            <person name="Thane N."/>
            <person name="Henke J."/>
            <person name="Wang T."/>
            <person name="Ruppert J."/>
            <person name="Shah N."/>
            <person name="Rotter K."/>
            <person name="Hodges J."/>
            <person name="Ingenthron E."/>
            <person name="Cordes M."/>
            <person name="Kohlberg S."/>
            <person name="Sgro J."/>
            <person name="Delgado B."/>
            <person name="Mead K."/>
            <person name="Chinwalla A."/>
            <person name="Leonard S."/>
            <person name="Crouse K."/>
            <person name="Collura K."/>
            <person name="Kudrna D."/>
            <person name="Currie J."/>
            <person name="He R."/>
            <person name="Angelova A."/>
            <person name="Rajasekar S."/>
            <person name="Mueller T."/>
            <person name="Lomeli R."/>
            <person name="Scara G."/>
            <person name="Ko A."/>
            <person name="Delaney K."/>
            <person name="Wissotski M."/>
            <person name="Lopez G."/>
            <person name="Campos D."/>
            <person name="Braidotti M."/>
            <person name="Ashley E."/>
            <person name="Golser W."/>
            <person name="Kim H."/>
            <person name="Lee S."/>
            <person name="Lin J."/>
            <person name="Dujmic Z."/>
            <person name="Kim W."/>
            <person name="Talag J."/>
            <person name="Zuccolo A."/>
            <person name="Fan C."/>
            <person name="Sebastian A."/>
            <person name="Kramer M."/>
            <person name="Spiegel L."/>
            <person name="Nascimento L."/>
            <person name="Zutavern T."/>
            <person name="Miller B."/>
            <person name="Ambroise C."/>
            <person name="Muller S."/>
            <person name="Spooner W."/>
            <person name="Narechania A."/>
            <person name="Ren L."/>
            <person name="Wei S."/>
            <person name="Kumari S."/>
            <person name="Faga B."/>
            <person name="Levy M.J."/>
            <person name="McMahan L."/>
            <person name="Van Buren P."/>
            <person name="Vaughn M.W."/>
            <person name="Ying K."/>
            <person name="Yeh C.-T."/>
            <person name="Emrich S.J."/>
            <person name="Jia Y."/>
            <person name="Kalyanaraman A."/>
            <person name="Hsia A.-P."/>
            <person name="Barbazuk W.B."/>
            <person name="Baucom R.S."/>
            <person name="Brutnell T.P."/>
            <person name="Carpita N.C."/>
            <person name="Chaparro C."/>
            <person name="Chia J.-M."/>
            <person name="Deragon J.-M."/>
            <person name="Estill J.C."/>
            <person name="Fu Y."/>
            <person name="Jeddeloh J.A."/>
            <person name="Han Y."/>
            <person name="Lee H."/>
            <person name="Li P."/>
            <person name="Lisch D.R."/>
            <person name="Liu S."/>
            <person name="Liu Z."/>
            <person name="Nagel D.H."/>
            <person name="McCann M.C."/>
            <person name="SanMiguel P."/>
            <person name="Myers A.M."/>
            <person name="Nettleton D."/>
            <person name="Nguyen J."/>
            <person name="Penning B.W."/>
            <person name="Ponnala L."/>
            <person name="Schneider K.L."/>
            <person name="Schwartz D.C."/>
            <person name="Sharma A."/>
            <person name="Soderlund C."/>
            <person name="Springer N.M."/>
            <person name="Sun Q."/>
            <person name="Wang H."/>
            <person name="Waterman M."/>
            <person name="Westerman R."/>
            <person name="Wolfgruber T.K."/>
            <person name="Yang L."/>
            <person name="Yu Y."/>
            <person name="Zhang L."/>
            <person name="Zhou S."/>
            <person name="Zhu Q."/>
            <person name="Bennetzen J.L."/>
            <person name="Dawe R.K."/>
            <person name="Jiang J."/>
            <person name="Jiang N."/>
            <person name="Presting G.G."/>
            <person name="Wessler S.R."/>
            <person name="Aluru S."/>
            <person name="Martienssen R.A."/>
            <person name="Clifton S.W."/>
            <person name="McCombie W.R."/>
            <person name="Wing R.A."/>
            <person name="Wilson R.K."/>
        </authorList>
    </citation>
    <scope>NUCLEOTIDE SEQUENCE [LARGE SCALE GENOMIC DNA]</scope>
    <source>
        <strain evidence="2">cv. B73</strain>
    </source>
</reference>
<evidence type="ECO:0000313" key="2">
    <source>
        <dbReference type="Proteomes" id="UP000007305"/>
    </source>
</evidence>
<reference evidence="1" key="3">
    <citation type="submission" date="2021-05" db="UniProtKB">
        <authorList>
            <consortium name="EnsemblPlants"/>
        </authorList>
    </citation>
    <scope>IDENTIFICATION</scope>
    <source>
        <strain evidence="1">cv. B73</strain>
    </source>
</reference>
<dbReference type="Proteomes" id="UP000007305">
    <property type="component" value="Chromosome 8"/>
</dbReference>
<dbReference type="InParanoid" id="A0A804QNK6"/>
<accession>A0A804QNK6</accession>
<dbReference type="Gramene" id="Zm00001eb345010_T001">
    <property type="protein sequence ID" value="Zm00001eb345010_P001"/>
    <property type="gene ID" value="Zm00001eb345010"/>
</dbReference>
<organism evidence="1 2">
    <name type="scientific">Zea mays</name>
    <name type="common">Maize</name>
    <dbReference type="NCBI Taxonomy" id="4577"/>
    <lineage>
        <taxon>Eukaryota</taxon>
        <taxon>Viridiplantae</taxon>
        <taxon>Streptophyta</taxon>
        <taxon>Embryophyta</taxon>
        <taxon>Tracheophyta</taxon>
        <taxon>Spermatophyta</taxon>
        <taxon>Magnoliopsida</taxon>
        <taxon>Liliopsida</taxon>
        <taxon>Poales</taxon>
        <taxon>Poaceae</taxon>
        <taxon>PACMAD clade</taxon>
        <taxon>Panicoideae</taxon>
        <taxon>Andropogonodae</taxon>
        <taxon>Andropogoneae</taxon>
        <taxon>Tripsacinae</taxon>
        <taxon>Zea</taxon>
    </lineage>
</organism>
<dbReference type="FunCoup" id="A0A804QNK6">
    <property type="interactions" value="473"/>
</dbReference>
<name>A0A804QNK6_MAIZE</name>
<dbReference type="EnsemblPlants" id="Zm00001eb345010_T001">
    <property type="protein sequence ID" value="Zm00001eb345010_P001"/>
    <property type="gene ID" value="Zm00001eb345010"/>
</dbReference>
<sequence>MVAACRCWDWEWEWGEASSARPAAASAHPAACTAGTRNSTSPSWASYLASPTRQSTPARCAARSCALTAATAASATAPTASPSLAADTDMDSAAARTRSSAANTYVPALMYSHRLAASAGPYSRASLAVASFTMAGRRTPDRSIARWAKALLFPFFLSLALRNRNEARKQFRDRCVSVLMRRGLELEGGGQVVQVLSRTWHRAVRSAP</sequence>